<feature type="chain" id="PRO_5042620711" description="S-protein homolog" evidence="6">
    <location>
        <begin position="25"/>
        <end position="139"/>
    </location>
</feature>
<keyword evidence="4 6" id="KW-0964">Secreted</keyword>
<keyword evidence="3 6" id="KW-0713">Self-incompatibility</keyword>
<name>A0A166H297_DAUCS</name>
<dbReference type="AlphaFoldDB" id="A0A166H297"/>
<dbReference type="GO" id="GO:0060320">
    <property type="term" value="P:rejection of self pollen"/>
    <property type="evidence" value="ECO:0007669"/>
    <property type="project" value="UniProtKB-KW"/>
</dbReference>
<dbReference type="InterPro" id="IPR010264">
    <property type="entry name" value="Self-incomp_S1"/>
</dbReference>
<keyword evidence="5 6" id="KW-0732">Signal</keyword>
<reference evidence="7" key="1">
    <citation type="journal article" date="2016" name="Nat. Genet.">
        <title>A high-quality carrot genome assembly provides new insights into carotenoid accumulation and asterid genome evolution.</title>
        <authorList>
            <person name="Iorizzo M."/>
            <person name="Ellison S."/>
            <person name="Senalik D."/>
            <person name="Zeng P."/>
            <person name="Satapoomin P."/>
            <person name="Huang J."/>
            <person name="Bowman M."/>
            <person name="Iovene M."/>
            <person name="Sanseverino W."/>
            <person name="Cavagnaro P."/>
            <person name="Yildiz M."/>
            <person name="Macko-Podgorni A."/>
            <person name="Moranska E."/>
            <person name="Grzebelus E."/>
            <person name="Grzebelus D."/>
            <person name="Ashrafi H."/>
            <person name="Zheng Z."/>
            <person name="Cheng S."/>
            <person name="Spooner D."/>
            <person name="Van Deynze A."/>
            <person name="Simon P."/>
        </authorList>
    </citation>
    <scope>NUCLEOTIDE SEQUENCE</scope>
    <source>
        <tissue evidence="7">Leaf</tissue>
    </source>
</reference>
<gene>
    <name evidence="7" type="ORF">DCAR_0102374</name>
</gene>
<keyword evidence="8" id="KW-1185">Reference proteome</keyword>
<evidence type="ECO:0000256" key="4">
    <source>
        <dbReference type="ARBA" id="ARBA00022525"/>
    </source>
</evidence>
<dbReference type="PANTHER" id="PTHR31232">
    <property type="match status" value="1"/>
</dbReference>
<dbReference type="GO" id="GO:0005576">
    <property type="term" value="C:extracellular region"/>
    <property type="evidence" value="ECO:0007669"/>
    <property type="project" value="UniProtKB-SubCell"/>
</dbReference>
<comment type="similarity">
    <text evidence="2 6">Belongs to the plant self-incompatibility (S1) protein family.</text>
</comment>
<evidence type="ECO:0000256" key="2">
    <source>
        <dbReference type="ARBA" id="ARBA00005581"/>
    </source>
</evidence>
<evidence type="ECO:0000313" key="8">
    <source>
        <dbReference type="Proteomes" id="UP000077755"/>
    </source>
</evidence>
<feature type="signal peptide" evidence="6">
    <location>
        <begin position="1"/>
        <end position="24"/>
    </location>
</feature>
<evidence type="ECO:0000256" key="6">
    <source>
        <dbReference type="RuleBase" id="RU367044"/>
    </source>
</evidence>
<evidence type="ECO:0000256" key="5">
    <source>
        <dbReference type="ARBA" id="ARBA00022729"/>
    </source>
</evidence>
<reference evidence="7" key="2">
    <citation type="submission" date="2022-03" db="EMBL/GenBank/DDBJ databases">
        <title>Draft title - Genomic analysis of global carrot germplasm unveils the trajectory of domestication and the origin of high carotenoid orange carrot.</title>
        <authorList>
            <person name="Iorizzo M."/>
            <person name="Ellison S."/>
            <person name="Senalik D."/>
            <person name="Macko-Podgorni A."/>
            <person name="Grzebelus D."/>
            <person name="Bostan H."/>
            <person name="Rolling W."/>
            <person name="Curaba J."/>
            <person name="Simon P."/>
        </authorList>
    </citation>
    <scope>NUCLEOTIDE SEQUENCE</scope>
    <source>
        <tissue evidence="7">Leaf</tissue>
    </source>
</reference>
<dbReference type="PANTHER" id="PTHR31232:SF155">
    <property type="entry name" value="PLANT SELF-INCOMPATIBILITY PROTEIN S1 FAMILY"/>
    <property type="match status" value="1"/>
</dbReference>
<dbReference type="EMBL" id="CP093343">
    <property type="protein sequence ID" value="WOG83200.1"/>
    <property type="molecule type" value="Genomic_DNA"/>
</dbReference>
<organism evidence="7 8">
    <name type="scientific">Daucus carota subsp. sativus</name>
    <name type="common">Carrot</name>
    <dbReference type="NCBI Taxonomy" id="79200"/>
    <lineage>
        <taxon>Eukaryota</taxon>
        <taxon>Viridiplantae</taxon>
        <taxon>Streptophyta</taxon>
        <taxon>Embryophyta</taxon>
        <taxon>Tracheophyta</taxon>
        <taxon>Spermatophyta</taxon>
        <taxon>Magnoliopsida</taxon>
        <taxon>eudicotyledons</taxon>
        <taxon>Gunneridae</taxon>
        <taxon>Pentapetalae</taxon>
        <taxon>asterids</taxon>
        <taxon>campanulids</taxon>
        <taxon>Apiales</taxon>
        <taxon>Apiaceae</taxon>
        <taxon>Apioideae</taxon>
        <taxon>Scandiceae</taxon>
        <taxon>Daucinae</taxon>
        <taxon>Daucus</taxon>
        <taxon>Daucus sect. Daucus</taxon>
    </lineage>
</organism>
<dbReference type="OrthoDB" id="1848419at2759"/>
<dbReference type="Proteomes" id="UP000077755">
    <property type="component" value="Chromosome 1"/>
</dbReference>
<protein>
    <recommendedName>
        <fullName evidence="6">S-protein homolog</fullName>
    </recommendedName>
</protein>
<comment type="subcellular location">
    <subcellularLocation>
        <location evidence="1 6">Secreted</location>
    </subcellularLocation>
</comment>
<evidence type="ECO:0000256" key="3">
    <source>
        <dbReference type="ARBA" id="ARBA00022471"/>
    </source>
</evidence>
<evidence type="ECO:0000313" key="7">
    <source>
        <dbReference type="EMBL" id="WOG83200.1"/>
    </source>
</evidence>
<evidence type="ECO:0000256" key="1">
    <source>
        <dbReference type="ARBA" id="ARBA00004613"/>
    </source>
</evidence>
<dbReference type="OMA" id="CHFVWEN"/>
<sequence length="139" mass="16371">MAKSSVSVFAYILITVLLSRTCFADLHVDIFNRLPGNGPPLGVHCKSGDDDLGHQSLGLDQMYTWSFLENFWGSTLFWCNFWWEGKYAGFHVFDENMIRDVIHGLTNFVYEVRPDGFYFYVQDPITHDYQWQLVHKWQY</sequence>
<proteinExistence type="inferred from homology"/>
<dbReference type="Gramene" id="KZN09632">
    <property type="protein sequence ID" value="KZN09632"/>
    <property type="gene ID" value="DCAR_002288"/>
</dbReference>
<dbReference type="Pfam" id="PF05938">
    <property type="entry name" value="Self-incomp_S1"/>
    <property type="match status" value="1"/>
</dbReference>
<accession>A0A166H297</accession>